<dbReference type="PANTHER" id="PTHR28055">
    <property type="entry name" value="ALTERED INHERITANCE OF MITOCHONDRIA PROTEIN 41, MITOCHONDRIAL"/>
    <property type="match status" value="1"/>
</dbReference>
<keyword evidence="3" id="KW-1185">Reference proteome</keyword>
<proteinExistence type="predicted"/>
<dbReference type="SUPFAM" id="SSF89095">
    <property type="entry name" value="GatB/YqeY motif"/>
    <property type="match status" value="1"/>
</dbReference>
<accession>A0A255GN82</accession>
<dbReference type="InterPro" id="IPR019004">
    <property type="entry name" value="YqeY/Aim41"/>
</dbReference>
<dbReference type="Proteomes" id="UP000216311">
    <property type="component" value="Unassembled WGS sequence"/>
</dbReference>
<dbReference type="GO" id="GO:0016884">
    <property type="term" value="F:carbon-nitrogen ligase activity, with glutamine as amido-N-donor"/>
    <property type="evidence" value="ECO:0007669"/>
    <property type="project" value="InterPro"/>
</dbReference>
<dbReference type="OrthoDB" id="5244551at2"/>
<evidence type="ECO:0000313" key="2">
    <source>
        <dbReference type="EMBL" id="OYO17288.1"/>
    </source>
</evidence>
<dbReference type="PANTHER" id="PTHR28055:SF1">
    <property type="entry name" value="ALTERED INHERITANCE OF MITOCHONDRIA PROTEIN 41, MITOCHONDRIAL"/>
    <property type="match status" value="1"/>
</dbReference>
<comment type="caution">
    <text evidence="2">The sequence shown here is derived from an EMBL/GenBank/DDBJ whole genome shotgun (WGS) entry which is preliminary data.</text>
</comment>
<protein>
    <submittedName>
        <fullName evidence="2">Glutamyl-tRNA amidotransferase</fullName>
    </submittedName>
</protein>
<feature type="compositionally biased region" description="Basic and acidic residues" evidence="1">
    <location>
        <begin position="1"/>
        <end position="10"/>
    </location>
</feature>
<keyword evidence="2" id="KW-0808">Transferase</keyword>
<dbReference type="Gene3D" id="1.10.10.410">
    <property type="match status" value="1"/>
</dbReference>
<dbReference type="InterPro" id="IPR003789">
    <property type="entry name" value="Asn/Gln_tRNA_amidoTrase-B-like"/>
</dbReference>
<dbReference type="EMBL" id="NMVQ01000046">
    <property type="protein sequence ID" value="OYO17288.1"/>
    <property type="molecule type" value="Genomic_DNA"/>
</dbReference>
<reference evidence="2 3" key="1">
    <citation type="submission" date="2017-07" db="EMBL/GenBank/DDBJ databases">
        <title>Draft whole genome sequences of clinical Proprionibacteriaceae strains.</title>
        <authorList>
            <person name="Bernier A.-M."/>
            <person name="Bernard K."/>
            <person name="Domingo M.-C."/>
        </authorList>
    </citation>
    <scope>NUCLEOTIDE SEQUENCE [LARGE SCALE GENOMIC DNA]</scope>
    <source>
        <strain evidence="2 3">NML 130396</strain>
    </source>
</reference>
<evidence type="ECO:0000256" key="1">
    <source>
        <dbReference type="SAM" id="MobiDB-lite"/>
    </source>
</evidence>
<organism evidence="2 3">
    <name type="scientific">Enemella dayhoffiae</name>
    <dbReference type="NCBI Taxonomy" id="2016507"/>
    <lineage>
        <taxon>Bacteria</taxon>
        <taxon>Bacillati</taxon>
        <taxon>Actinomycetota</taxon>
        <taxon>Actinomycetes</taxon>
        <taxon>Propionibacteriales</taxon>
        <taxon>Propionibacteriaceae</taxon>
        <taxon>Enemella</taxon>
    </lineage>
</organism>
<evidence type="ECO:0000313" key="3">
    <source>
        <dbReference type="Proteomes" id="UP000216311"/>
    </source>
</evidence>
<feature type="region of interest" description="Disordered" evidence="1">
    <location>
        <begin position="1"/>
        <end position="20"/>
    </location>
</feature>
<dbReference type="InterPro" id="IPR042184">
    <property type="entry name" value="YqeY/Aim41_N"/>
</dbReference>
<sequence length="153" mass="16590">MAELKDRLRADMTASMKARDSETTKVLRAALTAIQTEEVSGESAHQLTADQEQAILTKQVRQRKDSAEAYTAAGREELAEVERTEVEVLQRYLPQPLTDDELAALVTEEVAAAGPDVSMKQMGQVIKAVNARAAGRAEGGKVAALVKARLQTR</sequence>
<dbReference type="AlphaFoldDB" id="A0A255GN82"/>
<dbReference type="Gene3D" id="1.10.1510.10">
    <property type="entry name" value="Uncharacterised protein YqeY/AIM41 PF09424, N-terminal domain"/>
    <property type="match status" value="1"/>
</dbReference>
<dbReference type="Pfam" id="PF09424">
    <property type="entry name" value="YqeY"/>
    <property type="match status" value="1"/>
</dbReference>
<dbReference type="GO" id="GO:0016740">
    <property type="term" value="F:transferase activity"/>
    <property type="evidence" value="ECO:0007669"/>
    <property type="project" value="UniProtKB-KW"/>
</dbReference>
<gene>
    <name evidence="2" type="ORF">CGZ93_17155</name>
</gene>
<dbReference type="InterPro" id="IPR023168">
    <property type="entry name" value="GatB_Yqey_C_2"/>
</dbReference>
<name>A0A255GN82_9ACTN</name>
<dbReference type="RefSeq" id="WP_094365367.1">
    <property type="nucleotide sequence ID" value="NZ_NMVQ01000046.1"/>
</dbReference>